<sequence length="239" mass="26587">MSSNATGTRIHQYIKKETGCFDPYINEKKQGNEIALSLMPKVREILKEDDSLETYVKIAIVGNILDFGAFDLGTDIESLIFEGLEKELIINKIDEFEEALKKYDKVLYLVDNTGEIVFDKLLLEKIKDYGVDITVAVKENPILNDACMEEALEAGLDEVANLITTGSDSVGVVESMISDDFKEYLKNSPFIISKGMGNYEGLTEMNLEGQDVFVLFCTKCNAISKDLGVKEGSHILTTL</sequence>
<protein>
    <recommendedName>
        <fullName evidence="1">Damage-control phosphatase ARMT1-like metal-binding domain-containing protein</fullName>
    </recommendedName>
</protein>
<dbReference type="Gene3D" id="1.10.285.20">
    <property type="entry name" value="Uncharacterised protein PF01937, DUF89, domain 2"/>
    <property type="match status" value="1"/>
</dbReference>
<dbReference type="Pfam" id="PF01937">
    <property type="entry name" value="ARMT1-like_dom"/>
    <property type="match status" value="1"/>
</dbReference>
<dbReference type="SUPFAM" id="SSF111321">
    <property type="entry name" value="AF1104-like"/>
    <property type="match status" value="1"/>
</dbReference>
<proteinExistence type="predicted"/>
<reference evidence="3" key="1">
    <citation type="submission" date="2016-10" db="EMBL/GenBank/DDBJ databases">
        <authorList>
            <person name="Varghese N."/>
        </authorList>
    </citation>
    <scope>NUCLEOTIDE SEQUENCE [LARGE SCALE GENOMIC DNA]</scope>
    <source>
        <strain evidence="3">DSM 16632</strain>
    </source>
</reference>
<feature type="domain" description="Damage-control phosphatase ARMT1-like metal-binding" evidence="1">
    <location>
        <begin position="7"/>
        <end position="234"/>
    </location>
</feature>
<dbReference type="EMBL" id="FOTL01000013">
    <property type="protein sequence ID" value="SFL47807.1"/>
    <property type="molecule type" value="Genomic_DNA"/>
</dbReference>
<dbReference type="AlphaFoldDB" id="A0A1I4I172"/>
<name>A0A1I4I172_METOL</name>
<evidence type="ECO:0000313" key="2">
    <source>
        <dbReference type="EMBL" id="SFL47807.1"/>
    </source>
</evidence>
<gene>
    <name evidence="2" type="ORF">SAMN02910297_00998</name>
</gene>
<organism evidence="2 3">
    <name type="scientific">Methanobrevibacter olleyae</name>
    <dbReference type="NCBI Taxonomy" id="294671"/>
    <lineage>
        <taxon>Archaea</taxon>
        <taxon>Methanobacteriati</taxon>
        <taxon>Methanobacteriota</taxon>
        <taxon>Methanomada group</taxon>
        <taxon>Methanobacteria</taxon>
        <taxon>Methanobacteriales</taxon>
        <taxon>Methanobacteriaceae</taxon>
        <taxon>Methanobrevibacter</taxon>
    </lineage>
</organism>
<evidence type="ECO:0000259" key="1">
    <source>
        <dbReference type="Pfam" id="PF01937"/>
    </source>
</evidence>
<dbReference type="Gene3D" id="3.40.50.10880">
    <property type="entry name" value="Uncharacterised protein PF01937, DUF89, domain 3"/>
    <property type="match status" value="1"/>
</dbReference>
<accession>A0A1I4I172</accession>
<dbReference type="InterPro" id="IPR036075">
    <property type="entry name" value="ARMT-1-like_metal-bd_sf"/>
</dbReference>
<dbReference type="InterPro" id="IPR002791">
    <property type="entry name" value="ARMT1-like_metal-bd"/>
</dbReference>
<dbReference type="Proteomes" id="UP000183442">
    <property type="component" value="Unassembled WGS sequence"/>
</dbReference>
<evidence type="ECO:0000313" key="3">
    <source>
        <dbReference type="Proteomes" id="UP000183442"/>
    </source>
</evidence>